<feature type="compositionally biased region" description="Gly residues" evidence="1">
    <location>
        <begin position="175"/>
        <end position="188"/>
    </location>
</feature>
<feature type="compositionally biased region" description="Gly residues" evidence="1">
    <location>
        <begin position="260"/>
        <end position="271"/>
    </location>
</feature>
<feature type="non-terminal residue" evidence="2">
    <location>
        <position position="1"/>
    </location>
</feature>
<feature type="compositionally biased region" description="Basic residues" evidence="1">
    <location>
        <begin position="124"/>
        <end position="140"/>
    </location>
</feature>
<name>A0A6J4V2F7_9BACT</name>
<feature type="region of interest" description="Disordered" evidence="1">
    <location>
        <begin position="1"/>
        <end position="271"/>
    </location>
</feature>
<dbReference type="AlphaFoldDB" id="A0A6J4V2F7"/>
<feature type="region of interest" description="Disordered" evidence="1">
    <location>
        <begin position="283"/>
        <end position="307"/>
    </location>
</feature>
<feature type="compositionally biased region" description="Low complexity" evidence="1">
    <location>
        <begin position="142"/>
        <end position="154"/>
    </location>
</feature>
<gene>
    <name evidence="2" type="ORF">AVDCRST_MAG59-2957</name>
</gene>
<evidence type="ECO:0000256" key="1">
    <source>
        <dbReference type="SAM" id="MobiDB-lite"/>
    </source>
</evidence>
<sequence>AVRRVPADLLGRLRDHPRPRRHRGGRLGGRGAGLRGGLGQRPGRQPGGGGARYHRGRAGHRAARHPRLPGPPGATPHARYRRPGPAAAPPGLGGQAGGSPPPALGGAPRPRRRDRLAGGGVRPAGRRLRQPRRHHRRGGRAHAGAVAGTGRRLPGPVPPPRCGQIGAAPAWGRAAGLGRGQRAGGDPAGGPLRRRLAALLHGPRRLPSRGGRAAEPDARAKPPDDRQHVLPPDREAGRAGDRAVDEPVGGGPVRWEPGRRGGAPGGVPAGGVGVRALRVRVGGPRRPAAPDTDLRRAGHAAVPRRGI</sequence>
<proteinExistence type="predicted"/>
<feature type="compositionally biased region" description="Basic residues" evidence="1">
    <location>
        <begin position="52"/>
        <end position="67"/>
    </location>
</feature>
<feature type="compositionally biased region" description="Basic residues" evidence="1">
    <location>
        <begin position="192"/>
        <end position="207"/>
    </location>
</feature>
<feature type="non-terminal residue" evidence="2">
    <location>
        <position position="307"/>
    </location>
</feature>
<evidence type="ECO:0000313" key="2">
    <source>
        <dbReference type="EMBL" id="CAA9565330.1"/>
    </source>
</evidence>
<feature type="compositionally biased region" description="Gly residues" evidence="1">
    <location>
        <begin position="26"/>
        <end position="51"/>
    </location>
</feature>
<dbReference type="EMBL" id="CADCWF010000198">
    <property type="protein sequence ID" value="CAA9565330.1"/>
    <property type="molecule type" value="Genomic_DNA"/>
</dbReference>
<organism evidence="2">
    <name type="scientific">uncultured Thermomicrobiales bacterium</name>
    <dbReference type="NCBI Taxonomy" id="1645740"/>
    <lineage>
        <taxon>Bacteria</taxon>
        <taxon>Pseudomonadati</taxon>
        <taxon>Thermomicrobiota</taxon>
        <taxon>Thermomicrobia</taxon>
        <taxon>Thermomicrobiales</taxon>
        <taxon>environmental samples</taxon>
    </lineage>
</organism>
<feature type="compositionally biased region" description="Basic and acidic residues" evidence="1">
    <location>
        <begin position="212"/>
        <end position="245"/>
    </location>
</feature>
<reference evidence="2" key="1">
    <citation type="submission" date="2020-02" db="EMBL/GenBank/DDBJ databases">
        <authorList>
            <person name="Meier V. D."/>
        </authorList>
    </citation>
    <scope>NUCLEOTIDE SEQUENCE</scope>
    <source>
        <strain evidence="2">AVDCRST_MAG59</strain>
    </source>
</reference>
<accession>A0A6J4V2F7</accession>
<protein>
    <submittedName>
        <fullName evidence="2">Uncharacterized protein</fullName>
    </submittedName>
</protein>